<evidence type="ECO:0000313" key="3">
    <source>
        <dbReference type="Proteomes" id="UP000640786"/>
    </source>
</evidence>
<keyword evidence="1" id="KW-1133">Transmembrane helix</keyword>
<proteinExistence type="predicted"/>
<organism evidence="2 3">
    <name type="scientific">Psychrobacillus faecigallinarum</name>
    <dbReference type="NCBI Taxonomy" id="2762235"/>
    <lineage>
        <taxon>Bacteria</taxon>
        <taxon>Bacillati</taxon>
        <taxon>Bacillota</taxon>
        <taxon>Bacilli</taxon>
        <taxon>Bacillales</taxon>
        <taxon>Bacillaceae</taxon>
        <taxon>Psychrobacillus</taxon>
    </lineage>
</organism>
<evidence type="ECO:0000313" key="2">
    <source>
        <dbReference type="EMBL" id="MBD7943361.1"/>
    </source>
</evidence>
<comment type="caution">
    <text evidence="2">The sequence shown here is derived from an EMBL/GenBank/DDBJ whole genome shotgun (WGS) entry which is preliminary data.</text>
</comment>
<name>A0ABR8R6E5_9BACI</name>
<gene>
    <name evidence="2" type="ORF">H9650_04445</name>
</gene>
<dbReference type="EMBL" id="JACSQO010000001">
    <property type="protein sequence ID" value="MBD7943361.1"/>
    <property type="molecule type" value="Genomic_DNA"/>
</dbReference>
<protein>
    <submittedName>
        <fullName evidence="2">Stage II sporulation protein R</fullName>
    </submittedName>
</protein>
<keyword evidence="1" id="KW-0472">Membrane</keyword>
<sequence length="176" mass="20540">MLPDYEIKRATSVGQKIDATILFVWMLLVIQTFLFLFIHDTEQTEAMRFRLVANSNTVYDQQVKKEVQEIIAPMLINYEMNPEQTYTELEKTVESLSTSFQEKMTITKGQTMFPPKEWESGIAAQTNVEAIVISIGSGRGDNWWCGLFPKACYKEEVKEEKPKFFVWEWLKKKFST</sequence>
<reference evidence="2 3" key="1">
    <citation type="submission" date="2020-08" db="EMBL/GenBank/DDBJ databases">
        <title>A Genomic Blueprint of the Chicken Gut Microbiome.</title>
        <authorList>
            <person name="Gilroy R."/>
            <person name="Ravi A."/>
            <person name="Getino M."/>
            <person name="Pursley I."/>
            <person name="Horton D.L."/>
            <person name="Alikhan N.-F."/>
            <person name="Baker D."/>
            <person name="Gharbi K."/>
            <person name="Hall N."/>
            <person name="Watson M."/>
            <person name="Adriaenssens E.M."/>
            <person name="Foster-Nyarko E."/>
            <person name="Jarju S."/>
            <person name="Secka A."/>
            <person name="Antonio M."/>
            <person name="Oren A."/>
            <person name="Chaudhuri R."/>
            <person name="La Ragione R.M."/>
            <person name="Hildebrand F."/>
            <person name="Pallen M.J."/>
        </authorList>
    </citation>
    <scope>NUCLEOTIDE SEQUENCE [LARGE SCALE GENOMIC DNA]</scope>
    <source>
        <strain evidence="2 3">Sa2BUA9</strain>
    </source>
</reference>
<dbReference type="Proteomes" id="UP000640786">
    <property type="component" value="Unassembled WGS sequence"/>
</dbReference>
<accession>A0ABR8R6E5</accession>
<keyword evidence="1" id="KW-0812">Transmembrane</keyword>
<dbReference type="RefSeq" id="WP_186318213.1">
    <property type="nucleotide sequence ID" value="NZ_JACSQO010000001.1"/>
</dbReference>
<evidence type="ECO:0000256" key="1">
    <source>
        <dbReference type="SAM" id="Phobius"/>
    </source>
</evidence>
<dbReference type="Pfam" id="PF09551">
    <property type="entry name" value="Spore_II_R"/>
    <property type="match status" value="1"/>
</dbReference>
<dbReference type="InterPro" id="IPR014202">
    <property type="entry name" value="Spore_II_R"/>
</dbReference>
<keyword evidence="3" id="KW-1185">Reference proteome</keyword>
<feature type="transmembrane region" description="Helical" evidence="1">
    <location>
        <begin position="20"/>
        <end position="38"/>
    </location>
</feature>